<evidence type="ECO:0000313" key="22">
    <source>
        <dbReference type="EMBL" id="BAA31077.1"/>
    </source>
</evidence>
<dbReference type="PIR" id="F71210">
    <property type="entry name" value="F71210"/>
</dbReference>
<evidence type="ECO:0000256" key="12">
    <source>
        <dbReference type="ARBA" id="ARBA00023239"/>
    </source>
</evidence>
<dbReference type="NCBIfam" id="TIGR00197">
    <property type="entry name" value="yjeF_nterm"/>
    <property type="match status" value="1"/>
</dbReference>
<dbReference type="InterPro" id="IPR000631">
    <property type="entry name" value="CARKD"/>
</dbReference>
<comment type="function">
    <text evidence="17">Catalyzes the dehydration of the S-form of NAD(P)HX at the expense of ADP, which is converted to AMP. Together with NAD(P)HX epimerase, which catalyzes the epimerization of the S- and R-forms, the enzyme allows the repair of both epimers of NAD(P)HX, a damaged form of NAD(P)H that is a result of enzymatic or heat-dependent hydration.</text>
</comment>
<comment type="similarity">
    <text evidence="18">Belongs to the NnrE/AIBP family.</text>
</comment>
<keyword evidence="6 17" id="KW-0547">Nucleotide-binding</keyword>
<dbReference type="Pfam" id="PF03853">
    <property type="entry name" value="YjeF_N"/>
    <property type="match status" value="1"/>
</dbReference>
<feature type="binding site" evidence="17">
    <location>
        <position position="422"/>
    </location>
    <ligand>
        <name>(6S)-NADPHX</name>
        <dbReference type="ChEBI" id="CHEBI:64076"/>
    </ligand>
</feature>
<evidence type="ECO:0000256" key="13">
    <source>
        <dbReference type="ARBA" id="ARBA00023268"/>
    </source>
</evidence>
<comment type="similarity">
    <text evidence="3 19">In the N-terminal section; belongs to the NnrE/AIBP family.</text>
</comment>
<evidence type="ECO:0000256" key="1">
    <source>
        <dbReference type="ARBA" id="ARBA00000013"/>
    </source>
</evidence>
<evidence type="ECO:0000256" key="7">
    <source>
        <dbReference type="ARBA" id="ARBA00022840"/>
    </source>
</evidence>
<evidence type="ECO:0000256" key="11">
    <source>
        <dbReference type="ARBA" id="ARBA00023235"/>
    </source>
</evidence>
<keyword evidence="12 17" id="KW-0456">Lyase</keyword>
<evidence type="ECO:0000256" key="19">
    <source>
        <dbReference type="PIRNR" id="PIRNR017184"/>
    </source>
</evidence>
<dbReference type="GO" id="GO:0110051">
    <property type="term" value="P:metabolite repair"/>
    <property type="evidence" value="ECO:0007669"/>
    <property type="project" value="TreeGrafter"/>
</dbReference>
<dbReference type="SUPFAM" id="SSF53613">
    <property type="entry name" value="Ribokinase-like"/>
    <property type="match status" value="1"/>
</dbReference>
<dbReference type="Gene3D" id="3.40.50.10260">
    <property type="entry name" value="YjeF N-terminal domain"/>
    <property type="match status" value="1"/>
</dbReference>
<feature type="binding site" evidence="18">
    <location>
        <position position="165"/>
    </location>
    <ligand>
        <name>K(+)</name>
        <dbReference type="ChEBI" id="CHEBI:29103"/>
    </ligand>
</feature>
<evidence type="ECO:0000256" key="18">
    <source>
        <dbReference type="HAMAP-Rule" id="MF_01966"/>
    </source>
</evidence>
<feature type="binding site" evidence="17">
    <location>
        <position position="421"/>
    </location>
    <ligand>
        <name>AMP</name>
        <dbReference type="ChEBI" id="CHEBI:456215"/>
    </ligand>
</feature>
<gene>
    <name evidence="17" type="primary">nnrD</name>
    <name evidence="18" type="synonym">nnrE</name>
    <name evidence="22" type="ordered locus">PH1950</name>
</gene>
<feature type="binding site" evidence="18">
    <location>
        <position position="127"/>
    </location>
    <ligand>
        <name>K(+)</name>
        <dbReference type="ChEBI" id="CHEBI:29103"/>
    </ligand>
</feature>
<comment type="caution">
    <text evidence="17">Lacks conserved residue(s) required for the propagation of feature annotation.</text>
</comment>
<dbReference type="InterPro" id="IPR030677">
    <property type="entry name" value="Nnr"/>
</dbReference>
<dbReference type="GO" id="GO:0052855">
    <property type="term" value="F:ADP-dependent NAD(P)H-hydrate dehydratase activity"/>
    <property type="evidence" value="ECO:0007669"/>
    <property type="project" value="UniProtKB-UniRule"/>
</dbReference>
<comment type="cofactor">
    <cofactor evidence="17">
        <name>Mg(2+)</name>
        <dbReference type="ChEBI" id="CHEBI:18420"/>
    </cofactor>
</comment>
<comment type="similarity">
    <text evidence="17">Belongs to the NnrD/CARKD family.</text>
</comment>
<name>O59623_PYRHO</name>
<proteinExistence type="inferred from homology"/>
<keyword evidence="10 17" id="KW-0520">NAD</keyword>
<dbReference type="InterPro" id="IPR029056">
    <property type="entry name" value="Ribokinase-like"/>
</dbReference>
<keyword evidence="7 17" id="KW-0067">ATP-binding</keyword>
<protein>
    <recommendedName>
        <fullName evidence="19">Bifunctional NAD(P)H-hydrate repair enzyme</fullName>
    </recommendedName>
    <alternativeName>
        <fullName evidence="19">Nicotinamide nucleotide repair protein</fullName>
    </alternativeName>
    <domain>
        <recommendedName>
            <fullName evidence="19">ADP-dependent (S)-NAD(P)H-hydrate dehydratase</fullName>
            <ecNumber evidence="19">4.2.1.136</ecNumber>
        </recommendedName>
        <alternativeName>
            <fullName evidence="19">ADP-dependent NAD(P)HX dehydratase</fullName>
        </alternativeName>
    </domain>
    <domain>
        <recommendedName>
            <fullName evidence="19">NAD(P)H-hydrate epimerase</fullName>
            <ecNumber evidence="19">5.1.99.6</ecNumber>
        </recommendedName>
    </domain>
</protein>
<dbReference type="PROSITE" id="PS51383">
    <property type="entry name" value="YJEF_C_3"/>
    <property type="match status" value="1"/>
</dbReference>
<dbReference type="InterPro" id="IPR036652">
    <property type="entry name" value="YjeF_N_dom_sf"/>
</dbReference>
<dbReference type="EnsemblBacteria" id="BAA31077">
    <property type="protein sequence ID" value="BAA31077"/>
    <property type="gene ID" value="BAA31077"/>
</dbReference>
<evidence type="ECO:0000256" key="6">
    <source>
        <dbReference type="ARBA" id="ARBA00022741"/>
    </source>
</evidence>
<dbReference type="NCBIfam" id="TIGR00196">
    <property type="entry name" value="yjeF_cterm"/>
    <property type="match status" value="1"/>
</dbReference>
<keyword evidence="11 18" id="KW-0413">Isomerase</keyword>
<comment type="catalytic activity">
    <reaction evidence="1 18 19">
        <text>(6R)-NADHX = (6S)-NADHX</text>
        <dbReference type="Rhea" id="RHEA:32215"/>
        <dbReference type="ChEBI" id="CHEBI:64074"/>
        <dbReference type="ChEBI" id="CHEBI:64075"/>
        <dbReference type="EC" id="5.1.99.6"/>
    </reaction>
</comment>
<organism evidence="22 23">
    <name type="scientific">Pyrococcus horikoshii (strain ATCC 700860 / DSM 12428 / JCM 9974 / NBRC 100139 / OT-3)</name>
    <dbReference type="NCBI Taxonomy" id="70601"/>
    <lineage>
        <taxon>Archaea</taxon>
        <taxon>Methanobacteriati</taxon>
        <taxon>Methanobacteriota</taxon>
        <taxon>Thermococci</taxon>
        <taxon>Thermococcales</taxon>
        <taxon>Thermococcaceae</taxon>
        <taxon>Pyrococcus</taxon>
    </lineage>
</organism>
<dbReference type="Proteomes" id="UP000000752">
    <property type="component" value="Chromosome"/>
</dbReference>
<evidence type="ECO:0000313" key="23">
    <source>
        <dbReference type="Proteomes" id="UP000000752"/>
    </source>
</evidence>
<comment type="catalytic activity">
    <reaction evidence="16 17 19">
        <text>(6S)-NADPHX + ADP = AMP + phosphate + NADPH + H(+)</text>
        <dbReference type="Rhea" id="RHEA:32235"/>
        <dbReference type="ChEBI" id="CHEBI:15378"/>
        <dbReference type="ChEBI" id="CHEBI:43474"/>
        <dbReference type="ChEBI" id="CHEBI:57783"/>
        <dbReference type="ChEBI" id="CHEBI:64076"/>
        <dbReference type="ChEBI" id="CHEBI:456215"/>
        <dbReference type="ChEBI" id="CHEBI:456216"/>
        <dbReference type="EC" id="4.2.1.136"/>
    </reaction>
</comment>
<feature type="binding site" evidence="17">
    <location>
        <position position="307"/>
    </location>
    <ligand>
        <name>(6S)-NADPHX</name>
        <dbReference type="ChEBI" id="CHEBI:64076"/>
    </ligand>
</feature>
<comment type="catalytic activity">
    <reaction evidence="15 17 19">
        <text>(6S)-NADHX + ADP = AMP + phosphate + NADH + H(+)</text>
        <dbReference type="Rhea" id="RHEA:32223"/>
        <dbReference type="ChEBI" id="CHEBI:15378"/>
        <dbReference type="ChEBI" id="CHEBI:43474"/>
        <dbReference type="ChEBI" id="CHEBI:57945"/>
        <dbReference type="ChEBI" id="CHEBI:64074"/>
        <dbReference type="ChEBI" id="CHEBI:456215"/>
        <dbReference type="ChEBI" id="CHEBI:456216"/>
        <dbReference type="EC" id="4.2.1.136"/>
    </reaction>
</comment>
<evidence type="ECO:0000256" key="2">
    <source>
        <dbReference type="ARBA" id="ARBA00000909"/>
    </source>
</evidence>
<evidence type="ECO:0000256" key="10">
    <source>
        <dbReference type="ARBA" id="ARBA00023027"/>
    </source>
</evidence>
<keyword evidence="23" id="KW-1185">Reference proteome</keyword>
<evidence type="ECO:0000256" key="15">
    <source>
        <dbReference type="ARBA" id="ARBA00048238"/>
    </source>
</evidence>
<evidence type="ECO:0000256" key="5">
    <source>
        <dbReference type="ARBA" id="ARBA00022723"/>
    </source>
</evidence>
<evidence type="ECO:0000256" key="17">
    <source>
        <dbReference type="HAMAP-Rule" id="MF_01965"/>
    </source>
</evidence>
<dbReference type="PIRSF" id="PIRSF017184">
    <property type="entry name" value="Nnr"/>
    <property type="match status" value="1"/>
</dbReference>
<evidence type="ECO:0000256" key="3">
    <source>
        <dbReference type="ARBA" id="ARBA00006001"/>
    </source>
</evidence>
<accession>O59623</accession>
<dbReference type="Pfam" id="PF01256">
    <property type="entry name" value="Carb_kinase"/>
    <property type="match status" value="1"/>
</dbReference>
<feature type="binding site" evidence="18">
    <location>
        <begin position="56"/>
        <end position="60"/>
    </location>
    <ligand>
        <name>(6S)-NADPHX</name>
        <dbReference type="ChEBI" id="CHEBI:64076"/>
    </ligand>
</feature>
<evidence type="ECO:0000259" key="20">
    <source>
        <dbReference type="PROSITE" id="PS51383"/>
    </source>
</evidence>
<dbReference type="KEGG" id="pho:PH1950"/>
<dbReference type="SUPFAM" id="SSF64153">
    <property type="entry name" value="YjeF N-terminal domain-like"/>
    <property type="match status" value="1"/>
</dbReference>
<dbReference type="HAMAP" id="MF_01965">
    <property type="entry name" value="NADHX_dehydratase"/>
    <property type="match status" value="1"/>
</dbReference>
<dbReference type="EC" id="5.1.99.6" evidence="19"/>
<dbReference type="PANTHER" id="PTHR12592">
    <property type="entry name" value="ATP-DEPENDENT (S)-NAD(P)H-HYDRATE DEHYDRATASE FAMILY MEMBER"/>
    <property type="match status" value="1"/>
</dbReference>
<feature type="domain" description="YjeF C-terminal" evidence="20">
    <location>
        <begin position="207"/>
        <end position="480"/>
    </location>
</feature>
<comment type="function">
    <text evidence="18">Catalyzes the epimerization of the S- and R-forms of NAD(P)HX, a damaged form of NAD(P)H that is a result of enzymatic or heat-dependent hydration. This is a prerequisite for the S-specific NAD(P)H-hydrate dehydratase to allow the repair of both epimers of NAD(P)HX.</text>
</comment>
<dbReference type="InterPro" id="IPR017953">
    <property type="entry name" value="Carbohydrate_kinase_pred_CS"/>
</dbReference>
<keyword evidence="5 18" id="KW-0479">Metal-binding</keyword>
<evidence type="ECO:0000256" key="4">
    <source>
        <dbReference type="ARBA" id="ARBA00009524"/>
    </source>
</evidence>
<dbReference type="GO" id="GO:0046496">
    <property type="term" value="P:nicotinamide nucleotide metabolic process"/>
    <property type="evidence" value="ECO:0007669"/>
    <property type="project" value="UniProtKB-UniRule"/>
</dbReference>
<feature type="binding site" evidence="17">
    <location>
        <position position="356"/>
    </location>
    <ligand>
        <name>(6S)-NADPHX</name>
        <dbReference type="ChEBI" id="CHEBI:64076"/>
    </ligand>
</feature>
<feature type="binding site" evidence="18">
    <location>
        <position position="162"/>
    </location>
    <ligand>
        <name>(6S)-NADPHX</name>
        <dbReference type="ChEBI" id="CHEBI:64076"/>
    </ligand>
</feature>
<dbReference type="InterPro" id="IPR004443">
    <property type="entry name" value="YjeF_N_dom"/>
</dbReference>
<evidence type="ECO:0000256" key="8">
    <source>
        <dbReference type="ARBA" id="ARBA00022857"/>
    </source>
</evidence>
<comment type="catalytic activity">
    <reaction evidence="2 18 19">
        <text>(6R)-NADPHX = (6S)-NADPHX</text>
        <dbReference type="Rhea" id="RHEA:32227"/>
        <dbReference type="ChEBI" id="CHEBI:64076"/>
        <dbReference type="ChEBI" id="CHEBI:64077"/>
        <dbReference type="EC" id="5.1.99.6"/>
    </reaction>
</comment>
<dbReference type="STRING" id="70601.gene:9378963"/>
<dbReference type="MINT" id="O59623"/>
<evidence type="ECO:0000256" key="14">
    <source>
        <dbReference type="ARBA" id="ARBA00025153"/>
    </source>
</evidence>
<feature type="binding site" evidence="17">
    <location>
        <position position="242"/>
    </location>
    <ligand>
        <name>(6S)-NADPHX</name>
        <dbReference type="ChEBI" id="CHEBI:64076"/>
    </ligand>
</feature>
<dbReference type="PROSITE" id="PS01050">
    <property type="entry name" value="YJEF_C_2"/>
    <property type="match status" value="1"/>
</dbReference>
<evidence type="ECO:0000256" key="16">
    <source>
        <dbReference type="ARBA" id="ARBA00049209"/>
    </source>
</evidence>
<feature type="domain" description="YjeF N-terminal" evidence="21">
    <location>
        <begin position="9"/>
        <end position="206"/>
    </location>
</feature>
<feature type="binding site" evidence="18">
    <location>
        <begin position="131"/>
        <end position="137"/>
    </location>
    <ligand>
        <name>(6S)-NADPHX</name>
        <dbReference type="ChEBI" id="CHEBI:64076"/>
    </ligand>
</feature>
<sequence>MITMKIEDVYIWDINARWLGVTPYQLMENAGASVARVIEEKFGKNLKIAVFCGTGNNGGDGFVAARHLSYENDVTVFLIGEEVKIRSEEAKLNWNILKNLDFVKIKVLKDSSQIRELDLSEFDIIVDALLGAGTRGKPREPIKSAIEKINEYSGKVKIVSIDLPSGYPSEIRVKADFAVTFQWDKEEFKDFKRIIAKIGYPKELKYLVGPAHVKFAYKRKGEHKGQNGKLLIIGGSENYYGAPVLAASAAKHLVDLVFLLLPQNAARRVNDPDLIVREVDGLNFTPEHIKSALELVEKVDAIVIGPGIGVREETKEFVKGIIERVEKPIVVDADGLKIIAEFKDILKGKEIVLTPHAGEFKLLFGEKVPEDLVEKGKVVMRRAKEIGATILLKGKYDVISDGKVWLYNKTGNRGMTTGGTGDVLAGTVGAFLALGNKALKAAAAGAFLVGFAGDLVMEEKGEAFTARDVAEKIPIALKKIIEF</sequence>
<comment type="subunit">
    <text evidence="17">Homotetramer.</text>
</comment>
<comment type="similarity">
    <text evidence="4 19">In the C-terminal section; belongs to the NnrD/CARKD family.</text>
</comment>
<dbReference type="EC" id="4.2.1.136" evidence="19"/>
<feature type="binding site" evidence="18">
    <location>
        <position position="57"/>
    </location>
    <ligand>
        <name>K(+)</name>
        <dbReference type="ChEBI" id="CHEBI:29103"/>
    </ligand>
</feature>
<dbReference type="HAMAP" id="MF_01966">
    <property type="entry name" value="NADHX_epimerase"/>
    <property type="match status" value="1"/>
</dbReference>
<comment type="cofactor">
    <cofactor evidence="18 19">
        <name>K(+)</name>
        <dbReference type="ChEBI" id="CHEBI:29103"/>
    </cofactor>
    <text evidence="18 19">Binds 1 potassium ion per subunit.</text>
</comment>
<dbReference type="PANTHER" id="PTHR12592:SF0">
    <property type="entry name" value="ATP-DEPENDENT (S)-NAD(P)H-HYDRATE DEHYDRATASE"/>
    <property type="match status" value="1"/>
</dbReference>
<keyword evidence="13" id="KW-0511">Multifunctional enzyme</keyword>
<keyword evidence="8 17" id="KW-0521">NADP</keyword>
<dbReference type="GO" id="GO:0046872">
    <property type="term" value="F:metal ion binding"/>
    <property type="evidence" value="ECO:0007669"/>
    <property type="project" value="UniProtKB-UniRule"/>
</dbReference>
<dbReference type="PROSITE" id="PS51385">
    <property type="entry name" value="YJEF_N"/>
    <property type="match status" value="1"/>
</dbReference>
<evidence type="ECO:0000256" key="9">
    <source>
        <dbReference type="ARBA" id="ARBA00022958"/>
    </source>
</evidence>
<dbReference type="CDD" id="cd01171">
    <property type="entry name" value="YXKO-related"/>
    <property type="match status" value="1"/>
</dbReference>
<dbReference type="AlphaFoldDB" id="O59623"/>
<dbReference type="Gene3D" id="3.40.1190.20">
    <property type="match status" value="1"/>
</dbReference>
<dbReference type="EMBL" id="BA000001">
    <property type="protein sequence ID" value="BAA31077.1"/>
    <property type="molecule type" value="Genomic_DNA"/>
</dbReference>
<keyword evidence="9 18" id="KW-0630">Potassium</keyword>
<evidence type="ECO:0000259" key="21">
    <source>
        <dbReference type="PROSITE" id="PS51385"/>
    </source>
</evidence>
<reference evidence="22 23" key="1">
    <citation type="journal article" date="1998" name="DNA Res.">
        <title>Complete sequence and gene organization of the genome of a hyper-thermophilic archaebacterium, Pyrococcus horikoshii OT3.</title>
        <authorList>
            <person name="Kawarabayasi Y."/>
            <person name="Sawada M."/>
            <person name="Horikawa H."/>
            <person name="Haikawa Y."/>
            <person name="Hino Y."/>
            <person name="Yamamoto S."/>
            <person name="Sekine M."/>
            <person name="Baba S."/>
            <person name="Kosugi H."/>
            <person name="Hosoyama A."/>
            <person name="Nagai Y."/>
            <person name="Sakai M."/>
            <person name="Ogura K."/>
            <person name="Otuka R."/>
            <person name="Nakazawa H."/>
            <person name="Takamiya M."/>
            <person name="Ohfuku Y."/>
            <person name="Funahashi T."/>
            <person name="Tanaka T."/>
            <person name="Kudoh Y."/>
            <person name="Yamazaki J."/>
            <person name="Kushida N."/>
            <person name="Oguchi A."/>
            <person name="Aoki K."/>
            <person name="Nakamura Y."/>
            <person name="Robb T.F."/>
            <person name="Horikoshi K."/>
            <person name="Masuchi Y."/>
            <person name="Shizuya H."/>
            <person name="Kikuchi H."/>
        </authorList>
    </citation>
    <scope>NUCLEOTIDE SEQUENCE [LARGE SCALE GENOMIC DNA]</scope>
    <source>
        <strain evidence="23">ATCC 700860 / DSM 12428 / JCM 9974 / NBRC 100139 / OT-3</strain>
    </source>
</reference>
<dbReference type="GO" id="GO:0052856">
    <property type="term" value="F:NAD(P)HX epimerase activity"/>
    <property type="evidence" value="ECO:0007669"/>
    <property type="project" value="UniProtKB-UniRule"/>
</dbReference>
<dbReference type="eggNOG" id="arCOG00018">
    <property type="taxonomic scope" value="Archaea"/>
</dbReference>
<dbReference type="GO" id="GO:0005524">
    <property type="term" value="F:ATP binding"/>
    <property type="evidence" value="ECO:0007669"/>
    <property type="project" value="UniProtKB-UniRule"/>
</dbReference>
<comment type="function">
    <text evidence="14 19">Bifunctional enzyme that catalyzes the epimerization of the S- and R-forms of NAD(P)HX and the dehydration of the S-form of NAD(P)HX at the expense of ADP, which is converted to AMP. This allows the repair of both epimers of NAD(P)HX, a damaged form of NAD(P)H that is a result of enzymatic or heat-dependent hydration.</text>
</comment>